<accession>F0F698</accession>
<keyword evidence="2" id="KW-1133">Transmembrane helix</keyword>
<dbReference type="Pfam" id="PF02397">
    <property type="entry name" value="Bac_transf"/>
    <property type="match status" value="1"/>
</dbReference>
<dbReference type="InterPro" id="IPR003362">
    <property type="entry name" value="Bact_transf"/>
</dbReference>
<dbReference type="STRING" id="888743.HMPREF9141_1120"/>
<gene>
    <name evidence="4" type="primary">pglC</name>
    <name evidence="4" type="ORF">HMPREF9141_1120</name>
</gene>
<dbReference type="PANTHER" id="PTHR30576:SF8">
    <property type="entry name" value="UNDECAPRENYL-PHOSPHATE GALACTOSE PHOSPHOTRANSFERASE"/>
    <property type="match status" value="1"/>
</dbReference>
<comment type="caution">
    <text evidence="4">The sequence shown here is derived from an EMBL/GenBank/DDBJ whole genome shotgun (WGS) entry which is preliminary data.</text>
</comment>
<dbReference type="Proteomes" id="UP000005697">
    <property type="component" value="Unassembled WGS sequence"/>
</dbReference>
<evidence type="ECO:0000256" key="1">
    <source>
        <dbReference type="ARBA" id="ARBA00006464"/>
    </source>
</evidence>
<name>F0F698_9BACT</name>
<dbReference type="RefSeq" id="WP_007368650.1">
    <property type="nucleotide sequence ID" value="NZ_GL872283.1"/>
</dbReference>
<protein>
    <submittedName>
        <fullName evidence="4">Bacterial sugar transferase</fullName>
        <ecNumber evidence="4">2.4.1.-</ecNumber>
    </submittedName>
</protein>
<dbReference type="AlphaFoldDB" id="F0F698"/>
<comment type="similarity">
    <text evidence="1">Belongs to the bacterial sugar transferase family.</text>
</comment>
<evidence type="ECO:0000256" key="2">
    <source>
        <dbReference type="SAM" id="Phobius"/>
    </source>
</evidence>
<organism evidence="4 5">
    <name type="scientific">Prevotella multiformis DSM 16608</name>
    <dbReference type="NCBI Taxonomy" id="888743"/>
    <lineage>
        <taxon>Bacteria</taxon>
        <taxon>Pseudomonadati</taxon>
        <taxon>Bacteroidota</taxon>
        <taxon>Bacteroidia</taxon>
        <taxon>Bacteroidales</taxon>
        <taxon>Prevotellaceae</taxon>
        <taxon>Prevotella</taxon>
    </lineage>
</organism>
<feature type="transmembrane region" description="Helical" evidence="2">
    <location>
        <begin position="12"/>
        <end position="35"/>
    </location>
</feature>
<dbReference type="HOGENOM" id="CLU_024920_1_4_10"/>
<sequence length="214" mass="24810">MYRCFFKRAIDFSAALVALLVFSPLLLTVTIWLHFANKGGGAFFLHSRAGWHNKVFNVIKFKTMTDERDEEGNLLPDGQRLTRVGRFVRSTSLDEFPQLLNVLKGDMSLIGPRPLYADFLKCYDSCQIRRHEVRPGITGWAQVNGRNFVKYSKKFEYDVWYVDNLSFSLDLKILWMTFLNVIKREGVGEGEVQDEMVDDLGFGEKLRLLRRNGR</sequence>
<evidence type="ECO:0000313" key="4">
    <source>
        <dbReference type="EMBL" id="EGC20180.1"/>
    </source>
</evidence>
<reference evidence="4 5" key="1">
    <citation type="submission" date="2011-01" db="EMBL/GenBank/DDBJ databases">
        <authorList>
            <person name="Muzny D."/>
            <person name="Qin X."/>
            <person name="Deng J."/>
            <person name="Jiang H."/>
            <person name="Liu Y."/>
            <person name="Qu J."/>
            <person name="Song X.-Z."/>
            <person name="Zhang L."/>
            <person name="Thornton R."/>
            <person name="Coyle M."/>
            <person name="Francisco L."/>
            <person name="Jackson L."/>
            <person name="Javaid M."/>
            <person name="Korchina V."/>
            <person name="Kovar C."/>
            <person name="Mata R."/>
            <person name="Mathew T."/>
            <person name="Ngo R."/>
            <person name="Nguyen L."/>
            <person name="Nguyen N."/>
            <person name="Okwuonu G."/>
            <person name="Ongeri F."/>
            <person name="Pham C."/>
            <person name="Simmons D."/>
            <person name="Wilczek-Boney K."/>
            <person name="Hale W."/>
            <person name="Jakkamsetti A."/>
            <person name="Pham P."/>
            <person name="Ruth R."/>
            <person name="San Lucas F."/>
            <person name="Warren J."/>
            <person name="Zhang J."/>
            <person name="Zhao Z."/>
            <person name="Zhou C."/>
            <person name="Zhu D."/>
            <person name="Lee S."/>
            <person name="Bess C."/>
            <person name="Blankenburg K."/>
            <person name="Forbes L."/>
            <person name="Fu Q."/>
            <person name="Gubbala S."/>
            <person name="Hirani K."/>
            <person name="Jayaseelan J.C."/>
            <person name="Lara F."/>
            <person name="Munidasa M."/>
            <person name="Palculict T."/>
            <person name="Patil S."/>
            <person name="Pu L.-L."/>
            <person name="Saada N."/>
            <person name="Tang L."/>
            <person name="Weissenberger G."/>
            <person name="Zhu Y."/>
            <person name="Hemphill L."/>
            <person name="Shang Y."/>
            <person name="Youmans B."/>
            <person name="Ayvaz T."/>
            <person name="Ross M."/>
            <person name="Santibanez J."/>
            <person name="Aqrawi P."/>
            <person name="Gross S."/>
            <person name="Joshi V."/>
            <person name="Fowler G."/>
            <person name="Nazareth L."/>
            <person name="Reid J."/>
            <person name="Worley K."/>
            <person name="Petrosino J."/>
            <person name="Highlander S."/>
            <person name="Gibbs R."/>
        </authorList>
    </citation>
    <scope>NUCLEOTIDE SEQUENCE [LARGE SCALE GENOMIC DNA]</scope>
    <source>
        <strain evidence="4 5">DSM 16608</strain>
    </source>
</reference>
<dbReference type="GO" id="GO:0016780">
    <property type="term" value="F:phosphotransferase activity, for other substituted phosphate groups"/>
    <property type="evidence" value="ECO:0007669"/>
    <property type="project" value="TreeGrafter"/>
</dbReference>
<keyword evidence="2" id="KW-0472">Membrane</keyword>
<dbReference type="OrthoDB" id="9808602at2"/>
<dbReference type="eggNOG" id="COG2148">
    <property type="taxonomic scope" value="Bacteria"/>
</dbReference>
<evidence type="ECO:0000313" key="5">
    <source>
        <dbReference type="Proteomes" id="UP000005697"/>
    </source>
</evidence>
<evidence type="ECO:0000259" key="3">
    <source>
        <dbReference type="Pfam" id="PF02397"/>
    </source>
</evidence>
<keyword evidence="4" id="KW-0328">Glycosyltransferase</keyword>
<dbReference type="EC" id="2.4.1.-" evidence="4"/>
<dbReference type="PANTHER" id="PTHR30576">
    <property type="entry name" value="COLANIC BIOSYNTHESIS UDP-GLUCOSE LIPID CARRIER TRANSFERASE"/>
    <property type="match status" value="1"/>
</dbReference>
<keyword evidence="2" id="KW-0812">Transmembrane</keyword>
<proteinExistence type="inferred from homology"/>
<dbReference type="GO" id="GO:0016757">
    <property type="term" value="F:glycosyltransferase activity"/>
    <property type="evidence" value="ECO:0007669"/>
    <property type="project" value="UniProtKB-KW"/>
</dbReference>
<keyword evidence="5" id="KW-1185">Reference proteome</keyword>
<dbReference type="EMBL" id="AEWX01000017">
    <property type="protein sequence ID" value="EGC20180.1"/>
    <property type="molecule type" value="Genomic_DNA"/>
</dbReference>
<feature type="domain" description="Bacterial sugar transferase" evidence="3">
    <location>
        <begin position="7"/>
        <end position="183"/>
    </location>
</feature>
<keyword evidence="4" id="KW-0808">Transferase</keyword>